<proteinExistence type="predicted"/>
<dbReference type="AlphaFoldDB" id="M5EMV8"/>
<dbReference type="PROSITE" id="PS50110">
    <property type="entry name" value="RESPONSE_REGULATORY"/>
    <property type="match status" value="1"/>
</dbReference>
<dbReference type="InterPro" id="IPR011006">
    <property type="entry name" value="CheY-like_superfamily"/>
</dbReference>
<feature type="modified residue" description="4-aspartylphosphate" evidence="2">
    <location>
        <position position="56"/>
    </location>
</feature>
<dbReference type="RefSeq" id="WP_008874620.1">
    <property type="nucleotide sequence ID" value="NZ_CAUM01000072.1"/>
</dbReference>
<dbReference type="PANTHER" id="PTHR44591:SF24">
    <property type="entry name" value="PROTEIN-GLUTAMATE METHYLESTERASE_PROTEIN-GLUTAMINE GLUTAMINASE 1"/>
    <property type="match status" value="1"/>
</dbReference>
<dbReference type="eggNOG" id="COG0784">
    <property type="taxonomic scope" value="Bacteria"/>
</dbReference>
<dbReference type="SUPFAM" id="SSF52172">
    <property type="entry name" value="CheY-like"/>
    <property type="match status" value="1"/>
</dbReference>
<dbReference type="EMBL" id="CAUM01000072">
    <property type="protein sequence ID" value="CCV05672.1"/>
    <property type="molecule type" value="Genomic_DNA"/>
</dbReference>
<gene>
    <name evidence="4" type="ORF">MESS2_1630029</name>
</gene>
<dbReference type="STRING" id="1297569.MESS2_1630029"/>
<dbReference type="InterPro" id="IPR050595">
    <property type="entry name" value="Bact_response_regulator"/>
</dbReference>
<dbReference type="SMART" id="SM00448">
    <property type="entry name" value="REC"/>
    <property type="match status" value="1"/>
</dbReference>
<organism evidence="4 5">
    <name type="scientific">Mesorhizobium metallidurans STM 2683</name>
    <dbReference type="NCBI Taxonomy" id="1297569"/>
    <lineage>
        <taxon>Bacteria</taxon>
        <taxon>Pseudomonadati</taxon>
        <taxon>Pseudomonadota</taxon>
        <taxon>Alphaproteobacteria</taxon>
        <taxon>Hyphomicrobiales</taxon>
        <taxon>Phyllobacteriaceae</taxon>
        <taxon>Mesorhizobium</taxon>
    </lineage>
</organism>
<protein>
    <submittedName>
        <fullName evidence="4">Response regulator receiver protein</fullName>
    </submittedName>
</protein>
<reference evidence="4 5" key="1">
    <citation type="submission" date="2013-02" db="EMBL/GenBank/DDBJ databases">
        <authorList>
            <person name="Genoscope - CEA"/>
        </authorList>
    </citation>
    <scope>NUCLEOTIDE SEQUENCE [LARGE SCALE GENOMIC DNA]</scope>
    <source>
        <strain evidence="4 5">STM 2683</strain>
    </source>
</reference>
<keyword evidence="1 2" id="KW-0597">Phosphoprotein</keyword>
<keyword evidence="5" id="KW-1185">Reference proteome</keyword>
<name>M5EMV8_9HYPH</name>
<evidence type="ECO:0000313" key="4">
    <source>
        <dbReference type="EMBL" id="CCV05672.1"/>
    </source>
</evidence>
<dbReference type="OrthoDB" id="582170at2"/>
<evidence type="ECO:0000256" key="2">
    <source>
        <dbReference type="PROSITE-ProRule" id="PRU00169"/>
    </source>
</evidence>
<accession>M5EMV8</accession>
<sequence>MATALRILIVEDEWLIAEDHAAQLRDAGHRIVGPVASVSAAIDHVEREGPDVALLDIQLNGETSYALADTLRGKAIPFAFVTGHSSNIPERFADIKVLQKPVSQWALTSAVTALVAPEDR</sequence>
<dbReference type="Pfam" id="PF00072">
    <property type="entry name" value="Response_reg"/>
    <property type="match status" value="1"/>
</dbReference>
<feature type="domain" description="Response regulatory" evidence="3">
    <location>
        <begin position="6"/>
        <end position="115"/>
    </location>
</feature>
<comment type="caution">
    <text evidence="4">The sequence shown here is derived from an EMBL/GenBank/DDBJ whole genome shotgun (WGS) entry which is preliminary data.</text>
</comment>
<evidence type="ECO:0000313" key="5">
    <source>
        <dbReference type="Proteomes" id="UP000012062"/>
    </source>
</evidence>
<dbReference type="GO" id="GO:0000160">
    <property type="term" value="P:phosphorelay signal transduction system"/>
    <property type="evidence" value="ECO:0007669"/>
    <property type="project" value="InterPro"/>
</dbReference>
<dbReference type="Gene3D" id="3.40.50.2300">
    <property type="match status" value="1"/>
</dbReference>
<evidence type="ECO:0000259" key="3">
    <source>
        <dbReference type="PROSITE" id="PS50110"/>
    </source>
</evidence>
<dbReference type="PANTHER" id="PTHR44591">
    <property type="entry name" value="STRESS RESPONSE REGULATOR PROTEIN 1"/>
    <property type="match status" value="1"/>
</dbReference>
<evidence type="ECO:0000256" key="1">
    <source>
        <dbReference type="ARBA" id="ARBA00022553"/>
    </source>
</evidence>
<dbReference type="InterPro" id="IPR001789">
    <property type="entry name" value="Sig_transdc_resp-reg_receiver"/>
</dbReference>
<dbReference type="Proteomes" id="UP000012062">
    <property type="component" value="Unassembled WGS sequence"/>
</dbReference>